<dbReference type="Gene3D" id="1.20.120.160">
    <property type="entry name" value="HPT domain"/>
    <property type="match status" value="1"/>
</dbReference>
<gene>
    <name evidence="4" type="primary">PARPA_03246.1 scaffold 7241</name>
</gene>
<dbReference type="CDD" id="cd00088">
    <property type="entry name" value="HPT"/>
    <property type="match status" value="1"/>
</dbReference>
<dbReference type="Pfam" id="PF01627">
    <property type="entry name" value="Hpt"/>
    <property type="match status" value="1"/>
</dbReference>
<evidence type="ECO:0000313" key="4">
    <source>
        <dbReference type="EMBL" id="CEP09695.1"/>
    </source>
</evidence>
<dbReference type="SMART" id="SM00073">
    <property type="entry name" value="HPT"/>
    <property type="match status" value="1"/>
</dbReference>
<dbReference type="PANTHER" id="PTHR28242:SF52">
    <property type="entry name" value="PHOSPHORELAY INTERMEDIATE PROTEIN YPD1"/>
    <property type="match status" value="1"/>
</dbReference>
<evidence type="ECO:0000256" key="1">
    <source>
        <dbReference type="PROSITE-ProRule" id="PRU00110"/>
    </source>
</evidence>
<accession>A0A0B7N2E8</accession>
<sequence>MSSREGTPDSDKNVSSVADEKKDEKKDKESVKKEDILDMITFEQLLEMDDEDNHEFSLSLVENYYEQATTTFKQMDEAQEKKDLSELSRLGHFLKGSSAAIGLKEVKNTCEKIQNAGNLLREDKKNENEEEKEKEKEEALKLISKFLEEVKSQYEAAVKVLNDIYSPGTTVPNVQ</sequence>
<dbReference type="OrthoDB" id="1673781at2759"/>
<protein>
    <recommendedName>
        <fullName evidence="3">HPt domain-containing protein</fullName>
    </recommendedName>
</protein>
<name>A0A0B7N2E8_9FUNG</name>
<dbReference type="EMBL" id="LN722188">
    <property type="protein sequence ID" value="CEP09695.1"/>
    <property type="molecule type" value="Genomic_DNA"/>
</dbReference>
<proteinExistence type="predicted"/>
<reference evidence="4 5" key="1">
    <citation type="submission" date="2014-09" db="EMBL/GenBank/DDBJ databases">
        <authorList>
            <person name="Ellenberger Sabrina"/>
        </authorList>
    </citation>
    <scope>NUCLEOTIDE SEQUENCE [LARGE SCALE GENOMIC DNA]</scope>
    <source>
        <strain evidence="4 5">CBS 412.66</strain>
    </source>
</reference>
<feature type="domain" description="HPt" evidence="3">
    <location>
        <begin position="53"/>
        <end position="157"/>
    </location>
</feature>
<dbReference type="GO" id="GO:0005634">
    <property type="term" value="C:nucleus"/>
    <property type="evidence" value="ECO:0007669"/>
    <property type="project" value="TreeGrafter"/>
</dbReference>
<organism evidence="4 5">
    <name type="scientific">Parasitella parasitica</name>
    <dbReference type="NCBI Taxonomy" id="35722"/>
    <lineage>
        <taxon>Eukaryota</taxon>
        <taxon>Fungi</taxon>
        <taxon>Fungi incertae sedis</taxon>
        <taxon>Mucoromycota</taxon>
        <taxon>Mucoromycotina</taxon>
        <taxon>Mucoromycetes</taxon>
        <taxon>Mucorales</taxon>
        <taxon>Mucorineae</taxon>
        <taxon>Mucoraceae</taxon>
        <taxon>Parasitella</taxon>
    </lineage>
</organism>
<keyword evidence="1" id="KW-0597">Phosphoprotein</keyword>
<dbReference type="SUPFAM" id="SSF47226">
    <property type="entry name" value="Histidine-containing phosphotransfer domain, HPT domain"/>
    <property type="match status" value="1"/>
</dbReference>
<dbReference type="GO" id="GO:0043424">
    <property type="term" value="F:protein histidine kinase binding"/>
    <property type="evidence" value="ECO:0007669"/>
    <property type="project" value="InterPro"/>
</dbReference>
<dbReference type="PANTHER" id="PTHR28242">
    <property type="entry name" value="PHOSPHORELAY INTERMEDIATE PROTEIN YPD1"/>
    <property type="match status" value="1"/>
</dbReference>
<dbReference type="GO" id="GO:0005737">
    <property type="term" value="C:cytoplasm"/>
    <property type="evidence" value="ECO:0007669"/>
    <property type="project" value="TreeGrafter"/>
</dbReference>
<feature type="modified residue" description="Phosphohistidine" evidence="1">
    <location>
        <position position="92"/>
    </location>
</feature>
<dbReference type="InterPro" id="IPR036641">
    <property type="entry name" value="HPT_dom_sf"/>
</dbReference>
<dbReference type="AlphaFoldDB" id="A0A0B7N2E8"/>
<dbReference type="PROSITE" id="PS50894">
    <property type="entry name" value="HPT"/>
    <property type="match status" value="1"/>
</dbReference>
<dbReference type="STRING" id="35722.A0A0B7N2E8"/>
<dbReference type="Proteomes" id="UP000054107">
    <property type="component" value="Unassembled WGS sequence"/>
</dbReference>
<dbReference type="GO" id="GO:0009927">
    <property type="term" value="F:histidine phosphotransfer kinase activity"/>
    <property type="evidence" value="ECO:0007669"/>
    <property type="project" value="InterPro"/>
</dbReference>
<feature type="compositionally biased region" description="Basic and acidic residues" evidence="2">
    <location>
        <begin position="120"/>
        <end position="135"/>
    </location>
</feature>
<dbReference type="InterPro" id="IPR008207">
    <property type="entry name" value="Sig_transdc_His_kin_Hpt_dom"/>
</dbReference>
<dbReference type="InterPro" id="IPR045871">
    <property type="entry name" value="AHP1-5/YPD1"/>
</dbReference>
<evidence type="ECO:0000256" key="2">
    <source>
        <dbReference type="SAM" id="MobiDB-lite"/>
    </source>
</evidence>
<feature type="region of interest" description="Disordered" evidence="2">
    <location>
        <begin position="116"/>
        <end position="135"/>
    </location>
</feature>
<keyword evidence="5" id="KW-1185">Reference proteome</keyword>
<evidence type="ECO:0000259" key="3">
    <source>
        <dbReference type="PROSITE" id="PS50894"/>
    </source>
</evidence>
<dbReference type="GO" id="GO:0000160">
    <property type="term" value="P:phosphorelay signal transduction system"/>
    <property type="evidence" value="ECO:0007669"/>
    <property type="project" value="InterPro"/>
</dbReference>
<evidence type="ECO:0000313" key="5">
    <source>
        <dbReference type="Proteomes" id="UP000054107"/>
    </source>
</evidence>
<feature type="region of interest" description="Disordered" evidence="2">
    <location>
        <begin position="1"/>
        <end position="33"/>
    </location>
</feature>